<dbReference type="AlphaFoldDB" id="B2II52"/>
<dbReference type="Pfam" id="PF11390">
    <property type="entry name" value="FdsD"/>
    <property type="match status" value="1"/>
</dbReference>
<dbReference type="Proteomes" id="UP000001695">
    <property type="component" value="Chromosome"/>
</dbReference>
<dbReference type="STRING" id="395963.Bind_0991"/>
<dbReference type="EMBL" id="CP001016">
    <property type="protein sequence ID" value="ACB94635.1"/>
    <property type="molecule type" value="Genomic_DNA"/>
</dbReference>
<accession>B2II52</accession>
<reference evidence="1 2" key="2">
    <citation type="journal article" date="2010" name="J. Bacteriol.">
        <title>Complete genome sequence of Beijerinckia indica subsp. indica.</title>
        <authorList>
            <person name="Tamas I."/>
            <person name="Dedysh S.N."/>
            <person name="Liesack W."/>
            <person name="Stott M.B."/>
            <person name="Alam M."/>
            <person name="Murrell J.C."/>
            <person name="Dunfield P.F."/>
        </authorList>
    </citation>
    <scope>NUCLEOTIDE SEQUENCE [LARGE SCALE GENOMIC DNA]</scope>
    <source>
        <strain evidence="2">ATCC 9039 / DSM 1715 / NCIMB 8712</strain>
    </source>
</reference>
<organism evidence="1 2">
    <name type="scientific">Beijerinckia indica subsp. indica (strain ATCC 9039 / DSM 1715 / NCIMB 8712)</name>
    <dbReference type="NCBI Taxonomy" id="395963"/>
    <lineage>
        <taxon>Bacteria</taxon>
        <taxon>Pseudomonadati</taxon>
        <taxon>Pseudomonadota</taxon>
        <taxon>Alphaproteobacteria</taxon>
        <taxon>Hyphomicrobiales</taxon>
        <taxon>Beijerinckiaceae</taxon>
        <taxon>Beijerinckia</taxon>
    </lineage>
</organism>
<dbReference type="RefSeq" id="WP_012383992.1">
    <property type="nucleotide sequence ID" value="NC_010581.1"/>
</dbReference>
<dbReference type="OrthoDB" id="7409377at2"/>
<sequence>MTNHPKTLIRMANQIAGFFKPYSREDAIVEVRVHIASFWSPVMRRDLQHVIEQGAPDLDLIVVEAMSLQTHEKSEA</sequence>
<protein>
    <submittedName>
        <fullName evidence="1">Uncharacterized protein</fullName>
    </submittedName>
</protein>
<keyword evidence="2" id="KW-1185">Reference proteome</keyword>
<evidence type="ECO:0000313" key="1">
    <source>
        <dbReference type="EMBL" id="ACB94635.1"/>
    </source>
</evidence>
<evidence type="ECO:0000313" key="2">
    <source>
        <dbReference type="Proteomes" id="UP000001695"/>
    </source>
</evidence>
<dbReference type="KEGG" id="bid:Bind_0991"/>
<dbReference type="HOGENOM" id="CLU_166802_0_1_5"/>
<reference evidence="2" key="1">
    <citation type="submission" date="2008-03" db="EMBL/GenBank/DDBJ databases">
        <title>Complete sequence of chromosome of Beijerinckia indica subsp. indica ATCC 9039.</title>
        <authorList>
            <consortium name="US DOE Joint Genome Institute"/>
            <person name="Copeland A."/>
            <person name="Lucas S."/>
            <person name="Lapidus A."/>
            <person name="Glavina del Rio T."/>
            <person name="Dalin E."/>
            <person name="Tice H."/>
            <person name="Bruce D."/>
            <person name="Goodwin L."/>
            <person name="Pitluck S."/>
            <person name="LaButti K."/>
            <person name="Schmutz J."/>
            <person name="Larimer F."/>
            <person name="Land M."/>
            <person name="Hauser L."/>
            <person name="Kyrpides N."/>
            <person name="Mikhailova N."/>
            <person name="Dunfield P.F."/>
            <person name="Dedysh S.N."/>
            <person name="Liesack W."/>
            <person name="Saw J.H."/>
            <person name="Alam M."/>
            <person name="Chen Y."/>
            <person name="Murrell J.C."/>
            <person name="Richardson P."/>
        </authorList>
    </citation>
    <scope>NUCLEOTIDE SEQUENCE [LARGE SCALE GENOMIC DNA]</scope>
    <source>
        <strain evidence="2">ATCC 9039 / DSM 1715 / NCIMB 8712</strain>
    </source>
</reference>
<proteinExistence type="predicted"/>
<dbReference type="InterPro" id="IPR021074">
    <property type="entry name" value="Formate_DH_dsu"/>
</dbReference>
<name>B2II52_BEII9</name>
<gene>
    <name evidence="1" type="ordered locus">Bind_0991</name>
</gene>